<keyword evidence="1" id="KW-0802">TPR repeat</keyword>
<dbReference type="InterPro" id="IPR019734">
    <property type="entry name" value="TPR_rpt"/>
</dbReference>
<dbReference type="SUPFAM" id="SSF55874">
    <property type="entry name" value="ATPase domain of HSP90 chaperone/DNA topoisomerase II/histidine kinase"/>
    <property type="match status" value="1"/>
</dbReference>
<feature type="repeat" description="TPR" evidence="1">
    <location>
        <begin position="199"/>
        <end position="232"/>
    </location>
</feature>
<dbReference type="InterPro" id="IPR003594">
    <property type="entry name" value="HATPase_dom"/>
</dbReference>
<dbReference type="SUPFAM" id="SSF48452">
    <property type="entry name" value="TPR-like"/>
    <property type="match status" value="2"/>
</dbReference>
<evidence type="ECO:0000256" key="3">
    <source>
        <dbReference type="SAM" id="SignalP"/>
    </source>
</evidence>
<gene>
    <name evidence="5" type="ORF">N7E81_11285</name>
</gene>
<dbReference type="SMART" id="SM00028">
    <property type="entry name" value="TPR"/>
    <property type="match status" value="6"/>
</dbReference>
<dbReference type="EMBL" id="CP106735">
    <property type="protein sequence ID" value="UXX77948.1"/>
    <property type="molecule type" value="Genomic_DNA"/>
</dbReference>
<dbReference type="Gene3D" id="3.30.565.10">
    <property type="entry name" value="Histidine kinase-like ATPase, C-terminal domain"/>
    <property type="match status" value="1"/>
</dbReference>
<keyword evidence="3" id="KW-0732">Signal</keyword>
<sequence>MNLPKPLLLAVLFSLFFCSARAQIDSLKSVLKTAEGVPRVQLLNKISFTYGYSNFDSARYYGELALASAQTLGYIKEELEAMINVSYSYFDEGRTDTAIYITKICLVNAHDQGQFLPEMDAYLALGNFYDDKNKLDSAAWAYSQNISIGKENDRVQKTTAAVGNLGNLYKQQGLYDLAIGQYVAAAELNLSMGNVNKQANYLANIGFIYLETDAYEQALTYFTEAYDLVKDSDYNRNKWHALTGKSLVHVNLKQYEQAMEGFEMILKEAKESGDPYQVPSTLHNLADLSNEQGEHKKALVYCLEALERFEALQSQVAITQTHSLLCSIYGELGQTNQALLHCDTAWALAKAHELSATFQDIYEIKSNVLSGALRYEEAYATRLQYEKTKDERQSAARARNIEALNTQFKTKEKELQIKVQEEQLAGQETFIKQQRAIQLLILVVLLFVVGLAMVIWKNNKKQRTVNAQLSEQKEIIERTSKERETLLKEIHHRVKNNLQVISSLLSMQSRQMEDGEAKIAVREGQSRIKSMSLIHQKLYSQDELSRINMSEYIDELSHFLFKSYKANNHIEAVINTQRCLLDVDTAVPLGLIINELIANALKYAFDGDQMGVVQVNLESNGEEYKLRISDNGKGLPEGWNTGKSMGMRLVHILVDQIDGTLHIDGDSGTSFTITFRDTQAA</sequence>
<name>A0ABY6CVQ5_9BACT</name>
<keyword evidence="2" id="KW-0472">Membrane</keyword>
<keyword evidence="6" id="KW-1185">Reference proteome</keyword>
<dbReference type="Pfam" id="PF14938">
    <property type="entry name" value="SNAP"/>
    <property type="match status" value="1"/>
</dbReference>
<dbReference type="InterPro" id="IPR011990">
    <property type="entry name" value="TPR-like_helical_dom_sf"/>
</dbReference>
<dbReference type="SMART" id="SM00387">
    <property type="entry name" value="HATPase_c"/>
    <property type="match status" value="1"/>
</dbReference>
<evidence type="ECO:0000313" key="5">
    <source>
        <dbReference type="EMBL" id="UXX77948.1"/>
    </source>
</evidence>
<accession>A0ABY6CVQ5</accession>
<feature type="signal peptide" evidence="3">
    <location>
        <begin position="1"/>
        <end position="22"/>
    </location>
</feature>
<feature type="transmembrane region" description="Helical" evidence="2">
    <location>
        <begin position="436"/>
        <end position="456"/>
    </location>
</feature>
<feature type="domain" description="Histidine kinase" evidence="4">
    <location>
        <begin position="489"/>
        <end position="679"/>
    </location>
</feature>
<organism evidence="5 6">
    <name type="scientific">Reichenbachiella carrageenanivorans</name>
    <dbReference type="NCBI Taxonomy" id="2979869"/>
    <lineage>
        <taxon>Bacteria</taxon>
        <taxon>Pseudomonadati</taxon>
        <taxon>Bacteroidota</taxon>
        <taxon>Cytophagia</taxon>
        <taxon>Cytophagales</taxon>
        <taxon>Reichenbachiellaceae</taxon>
        <taxon>Reichenbachiella</taxon>
    </lineage>
</organism>
<dbReference type="Proteomes" id="UP001062165">
    <property type="component" value="Chromosome"/>
</dbReference>
<protein>
    <submittedName>
        <fullName evidence="5">Tetratricopeptide repeat protein</fullName>
    </submittedName>
</protein>
<proteinExistence type="predicted"/>
<evidence type="ECO:0000256" key="2">
    <source>
        <dbReference type="SAM" id="Phobius"/>
    </source>
</evidence>
<dbReference type="PANTHER" id="PTHR43065">
    <property type="entry name" value="SENSOR HISTIDINE KINASE"/>
    <property type="match status" value="1"/>
</dbReference>
<evidence type="ECO:0000259" key="4">
    <source>
        <dbReference type="PROSITE" id="PS50109"/>
    </source>
</evidence>
<evidence type="ECO:0000313" key="6">
    <source>
        <dbReference type="Proteomes" id="UP001062165"/>
    </source>
</evidence>
<dbReference type="Gene3D" id="3.30.450.20">
    <property type="entry name" value="PAS domain"/>
    <property type="match status" value="1"/>
</dbReference>
<dbReference type="Gene3D" id="1.25.40.10">
    <property type="entry name" value="Tetratricopeptide repeat domain"/>
    <property type="match status" value="2"/>
</dbReference>
<dbReference type="InterPro" id="IPR036890">
    <property type="entry name" value="HATPase_C_sf"/>
</dbReference>
<feature type="chain" id="PRO_5046093756" evidence="3">
    <location>
        <begin position="23"/>
        <end position="681"/>
    </location>
</feature>
<dbReference type="Pfam" id="PF07568">
    <property type="entry name" value="HisKA_2"/>
    <property type="match status" value="1"/>
</dbReference>
<dbReference type="Pfam" id="PF02518">
    <property type="entry name" value="HATPase_c"/>
    <property type="match status" value="1"/>
</dbReference>
<dbReference type="PROSITE" id="PS50109">
    <property type="entry name" value="HIS_KIN"/>
    <property type="match status" value="1"/>
</dbReference>
<dbReference type="RefSeq" id="WP_263049695.1">
    <property type="nucleotide sequence ID" value="NZ_CP106735.1"/>
</dbReference>
<dbReference type="PANTHER" id="PTHR43065:SF23">
    <property type="entry name" value="SENSOR HISTIDINE KINASE PDTAS"/>
    <property type="match status" value="1"/>
</dbReference>
<keyword evidence="2" id="KW-0812">Transmembrane</keyword>
<dbReference type="InterPro" id="IPR011495">
    <property type="entry name" value="Sig_transdc_His_kin_sub2_dim/P"/>
</dbReference>
<keyword evidence="2" id="KW-1133">Transmembrane helix</keyword>
<reference evidence="5" key="1">
    <citation type="submission" date="2022-10" db="EMBL/GenBank/DDBJ databases">
        <title>Comparative genomics and taxonomic characterization of three novel marine species of genus Reichenbachiella exhibiting antioxidant and polysaccharide degradation activities.</title>
        <authorList>
            <person name="Muhammad N."/>
            <person name="Lee Y.-J."/>
            <person name="Ko J."/>
            <person name="Kim S.-G."/>
        </authorList>
    </citation>
    <scope>NUCLEOTIDE SEQUENCE</scope>
    <source>
        <strain evidence="5">Wsw4-B4</strain>
    </source>
</reference>
<dbReference type="InterPro" id="IPR005467">
    <property type="entry name" value="His_kinase_dom"/>
</dbReference>
<dbReference type="PROSITE" id="PS50005">
    <property type="entry name" value="TPR"/>
    <property type="match status" value="1"/>
</dbReference>
<evidence type="ECO:0000256" key="1">
    <source>
        <dbReference type="PROSITE-ProRule" id="PRU00339"/>
    </source>
</evidence>